<evidence type="ECO:0000313" key="1">
    <source>
        <dbReference type="EMBL" id="GCB73909.1"/>
    </source>
</evidence>
<proteinExistence type="predicted"/>
<keyword evidence="2" id="KW-1185">Reference proteome</keyword>
<dbReference type="EMBL" id="BFAA01000782">
    <property type="protein sequence ID" value="GCB73909.1"/>
    <property type="molecule type" value="Genomic_DNA"/>
</dbReference>
<dbReference type="Proteomes" id="UP000288216">
    <property type="component" value="Unassembled WGS sequence"/>
</dbReference>
<accession>A0A401PLB0</accession>
<reference evidence="1 2" key="1">
    <citation type="journal article" date="2018" name="Nat. Ecol. Evol.">
        <title>Shark genomes provide insights into elasmobranch evolution and the origin of vertebrates.</title>
        <authorList>
            <person name="Hara Y"/>
            <person name="Yamaguchi K"/>
            <person name="Onimaru K"/>
            <person name="Kadota M"/>
            <person name="Koyanagi M"/>
            <person name="Keeley SD"/>
            <person name="Tatsumi K"/>
            <person name="Tanaka K"/>
            <person name="Motone F"/>
            <person name="Kageyama Y"/>
            <person name="Nozu R"/>
            <person name="Adachi N"/>
            <person name="Nishimura O"/>
            <person name="Nakagawa R"/>
            <person name="Tanegashima C"/>
            <person name="Kiyatake I"/>
            <person name="Matsumoto R"/>
            <person name="Murakumo K"/>
            <person name="Nishida K"/>
            <person name="Terakita A"/>
            <person name="Kuratani S"/>
            <person name="Sato K"/>
            <person name="Hyodo S Kuraku.S."/>
        </authorList>
    </citation>
    <scope>NUCLEOTIDE SEQUENCE [LARGE SCALE GENOMIC DNA]</scope>
</reference>
<gene>
    <name evidence="1" type="ORF">scyTo_0002991</name>
</gene>
<comment type="caution">
    <text evidence="1">The sequence shown here is derived from an EMBL/GenBank/DDBJ whole genome shotgun (WGS) entry which is preliminary data.</text>
</comment>
<name>A0A401PLB0_SCYTO</name>
<protein>
    <submittedName>
        <fullName evidence="1">Uncharacterized protein</fullName>
    </submittedName>
</protein>
<organism evidence="1 2">
    <name type="scientific">Scyliorhinus torazame</name>
    <name type="common">Cloudy catshark</name>
    <name type="synonym">Catulus torazame</name>
    <dbReference type="NCBI Taxonomy" id="75743"/>
    <lineage>
        <taxon>Eukaryota</taxon>
        <taxon>Metazoa</taxon>
        <taxon>Chordata</taxon>
        <taxon>Craniata</taxon>
        <taxon>Vertebrata</taxon>
        <taxon>Chondrichthyes</taxon>
        <taxon>Elasmobranchii</taxon>
        <taxon>Galeomorphii</taxon>
        <taxon>Galeoidea</taxon>
        <taxon>Carcharhiniformes</taxon>
        <taxon>Scyliorhinidae</taxon>
        <taxon>Scyliorhinus</taxon>
    </lineage>
</organism>
<dbReference type="AlphaFoldDB" id="A0A401PLB0"/>
<evidence type="ECO:0000313" key="2">
    <source>
        <dbReference type="Proteomes" id="UP000288216"/>
    </source>
</evidence>
<sequence>MTRTPIKSSAARLYYNGILVDALGSYLKEDLHAFWWAQQLIDICIPCGRPSDEAVSAHLLVDVHLIILLVDIYCE</sequence>